<evidence type="ECO:0000313" key="2">
    <source>
        <dbReference type="EMBL" id="MCB8883479.1"/>
    </source>
</evidence>
<evidence type="ECO:0000313" key="3">
    <source>
        <dbReference type="Proteomes" id="UP000721844"/>
    </source>
</evidence>
<dbReference type="AlphaFoldDB" id="A0A963Z6L2"/>
<sequence>MAGKARFTPEAGGIRFSESGILTLGAVVMNAARDYRFEIVGPDRFLVFFDDGRLFHDAQLSDDGAACVTHDCAPDLYRGRYRMDGPDRWRLSWRVTGPRKDLVIATVFSRA</sequence>
<dbReference type="Pfam" id="PF19834">
    <property type="entry name" value="DUF6314"/>
    <property type="match status" value="1"/>
</dbReference>
<protein>
    <recommendedName>
        <fullName evidence="1">DUF6314 domain-containing protein</fullName>
    </recommendedName>
</protein>
<keyword evidence="3" id="KW-1185">Reference proteome</keyword>
<dbReference type="EMBL" id="JAESVA010000013">
    <property type="protein sequence ID" value="MCB8883479.1"/>
    <property type="molecule type" value="Genomic_DNA"/>
</dbReference>
<comment type="caution">
    <text evidence="2">The sequence shown here is derived from an EMBL/GenBank/DDBJ whole genome shotgun (WGS) entry which is preliminary data.</text>
</comment>
<organism evidence="2 3">
    <name type="scientific">Acidisoma cellulosilyticum</name>
    <dbReference type="NCBI Taxonomy" id="2802395"/>
    <lineage>
        <taxon>Bacteria</taxon>
        <taxon>Pseudomonadati</taxon>
        <taxon>Pseudomonadota</taxon>
        <taxon>Alphaproteobacteria</taxon>
        <taxon>Acetobacterales</taxon>
        <taxon>Acidocellaceae</taxon>
        <taxon>Acidisoma</taxon>
    </lineage>
</organism>
<reference evidence="2 3" key="1">
    <citation type="journal article" date="2021" name="Microorganisms">
        <title>Acidisoma silvae sp. nov. and Acidisomacellulosilytica sp. nov., Two Acidophilic Bacteria Isolated from Decaying Wood, Hydrolyzing Cellulose and Producing Poly-3-hydroxybutyrate.</title>
        <authorList>
            <person name="Mieszkin S."/>
            <person name="Pouder E."/>
            <person name="Uroz S."/>
            <person name="Simon-Colin C."/>
            <person name="Alain K."/>
        </authorList>
    </citation>
    <scope>NUCLEOTIDE SEQUENCE [LARGE SCALE GENOMIC DNA]</scope>
    <source>
        <strain evidence="2 3">HW T5.17</strain>
    </source>
</reference>
<feature type="domain" description="DUF6314" evidence="1">
    <location>
        <begin position="1"/>
        <end position="110"/>
    </location>
</feature>
<evidence type="ECO:0000259" key="1">
    <source>
        <dbReference type="Pfam" id="PF19834"/>
    </source>
</evidence>
<dbReference type="InterPro" id="IPR045632">
    <property type="entry name" value="DUF6314"/>
</dbReference>
<accession>A0A963Z6L2</accession>
<proteinExistence type="predicted"/>
<dbReference type="Proteomes" id="UP000721844">
    <property type="component" value="Unassembled WGS sequence"/>
</dbReference>
<gene>
    <name evidence="2" type="ORF">ACELLULO517_24740</name>
</gene>
<name>A0A963Z6L2_9PROT</name>